<keyword evidence="1" id="KW-0175">Coiled coil</keyword>
<feature type="coiled-coil region" evidence="1">
    <location>
        <begin position="5"/>
        <end position="39"/>
    </location>
</feature>
<dbReference type="AlphaFoldDB" id="A0AAP5XTH9"/>
<gene>
    <name evidence="2" type="ORF">RYZ67_07895</name>
</gene>
<comment type="caution">
    <text evidence="2">The sequence shown here is derived from an EMBL/GenBank/DDBJ whole genome shotgun (WGS) entry which is preliminary data.</text>
</comment>
<protein>
    <submittedName>
        <fullName evidence="2">Uncharacterized protein</fullName>
    </submittedName>
</protein>
<sequence length="200" mass="21715">MKPTYEELEQQVLELSVQLANAESKCRELAAEVQAVRWACGQVYVKGYNHGHLNTVDRLPYADEKDLVMRGGEVLCEFTDPDHCGVAADAILAEVRAQGVTEYASKRGFSFQHGSIHAHFGNGDVMVGSVTFENGDAGINFAPVREKTGGVGTHYDWTKGKTAEQVDSVFVIASSNTEGLEVIRDKLSEAIAQLRKGAAL</sequence>
<organism evidence="2 3">
    <name type="scientific">Citrobacter freundii</name>
    <dbReference type="NCBI Taxonomy" id="546"/>
    <lineage>
        <taxon>Bacteria</taxon>
        <taxon>Pseudomonadati</taxon>
        <taxon>Pseudomonadota</taxon>
        <taxon>Gammaproteobacteria</taxon>
        <taxon>Enterobacterales</taxon>
        <taxon>Enterobacteriaceae</taxon>
        <taxon>Citrobacter</taxon>
        <taxon>Citrobacter freundii complex</taxon>
    </lineage>
</organism>
<reference evidence="2" key="1">
    <citation type="submission" date="2023-10" db="EMBL/GenBank/DDBJ databases">
        <title>Fecal carriage and genetic characteristics of carbapenem-resistant Enterobacterales among healthy adults from four provinces of China.</title>
        <authorList>
            <person name="Li Y."/>
            <person name="Zhang R."/>
        </authorList>
    </citation>
    <scope>NUCLEOTIDE SEQUENCE</scope>
    <source>
        <strain evidence="2">HN-136</strain>
    </source>
</reference>
<dbReference type="Proteomes" id="UP001278087">
    <property type="component" value="Unassembled WGS sequence"/>
</dbReference>
<accession>A0AAP5XTH9</accession>
<dbReference type="EMBL" id="JAWPBU010000006">
    <property type="protein sequence ID" value="MDW2758402.1"/>
    <property type="molecule type" value="Genomic_DNA"/>
</dbReference>
<evidence type="ECO:0000256" key="1">
    <source>
        <dbReference type="SAM" id="Coils"/>
    </source>
</evidence>
<dbReference type="RefSeq" id="WP_264363834.1">
    <property type="nucleotide sequence ID" value="NZ_CP119048.1"/>
</dbReference>
<evidence type="ECO:0000313" key="2">
    <source>
        <dbReference type="EMBL" id="MDW2758402.1"/>
    </source>
</evidence>
<proteinExistence type="predicted"/>
<evidence type="ECO:0000313" key="3">
    <source>
        <dbReference type="Proteomes" id="UP001278087"/>
    </source>
</evidence>
<name>A0AAP5XTH9_CITFR</name>